<feature type="domain" description="Disease resistance protein winged helix" evidence="8">
    <location>
        <begin position="496"/>
        <end position="564"/>
    </location>
</feature>
<dbReference type="Pfam" id="PF23559">
    <property type="entry name" value="WHD_DRP"/>
    <property type="match status" value="1"/>
</dbReference>
<dbReference type="PANTHER" id="PTHR23155">
    <property type="entry name" value="DISEASE RESISTANCE PROTEIN RP"/>
    <property type="match status" value="1"/>
</dbReference>
<dbReference type="InterPro" id="IPR041118">
    <property type="entry name" value="Rx_N"/>
</dbReference>
<protein>
    <recommendedName>
        <fullName evidence="11">AAA+ ATPase domain-containing protein</fullName>
    </recommendedName>
</protein>
<evidence type="ECO:0000313" key="10">
    <source>
        <dbReference type="Proteomes" id="UP000019116"/>
    </source>
</evidence>
<dbReference type="FunFam" id="3.40.50.300:FF:001091">
    <property type="entry name" value="Probable disease resistance protein At1g61300"/>
    <property type="match status" value="1"/>
</dbReference>
<dbReference type="STRING" id="4565.A0A3B6BX30"/>
<dbReference type="Proteomes" id="UP000019116">
    <property type="component" value="Chromosome 2B"/>
</dbReference>
<dbReference type="InterPro" id="IPR058922">
    <property type="entry name" value="WHD_DRP"/>
</dbReference>
<dbReference type="Gramene" id="TraesCLE_scaffold_025030_01G000200.1">
    <property type="protein sequence ID" value="TraesCLE_scaffold_025030_01G000200.1"/>
    <property type="gene ID" value="TraesCLE_scaffold_025030_01G000200"/>
</dbReference>
<dbReference type="Gramene" id="TraesCS2B03G0015000.1">
    <property type="protein sequence ID" value="TraesCS2B03G0015000.1.CDS1"/>
    <property type="gene ID" value="TraesCS2B03G0015000"/>
</dbReference>
<dbReference type="InterPro" id="IPR002182">
    <property type="entry name" value="NB-ARC"/>
</dbReference>
<dbReference type="Gene3D" id="1.10.8.430">
    <property type="entry name" value="Helical domain of apoptotic protease-activating factors"/>
    <property type="match status" value="1"/>
</dbReference>
<evidence type="ECO:0000259" key="8">
    <source>
        <dbReference type="Pfam" id="PF23559"/>
    </source>
</evidence>
<evidence type="ECO:0000256" key="3">
    <source>
        <dbReference type="ARBA" id="ARBA00022737"/>
    </source>
</evidence>
<dbReference type="Gramene" id="TraesCS2B02G018400.1">
    <property type="protein sequence ID" value="TraesCS2B02G018400.1.cds1"/>
    <property type="gene ID" value="TraesCS2B02G018400"/>
</dbReference>
<dbReference type="GO" id="GO:0006952">
    <property type="term" value="P:defense response"/>
    <property type="evidence" value="ECO:0007669"/>
    <property type="project" value="UniProtKB-KW"/>
</dbReference>
<keyword evidence="5" id="KW-0611">Plant defense</keyword>
<evidence type="ECO:0000259" key="6">
    <source>
        <dbReference type="Pfam" id="PF00931"/>
    </source>
</evidence>
<proteinExistence type="inferred from homology"/>
<keyword evidence="2" id="KW-0433">Leucine-rich repeat</keyword>
<dbReference type="AlphaFoldDB" id="A0A3B6BX30"/>
<comment type="similarity">
    <text evidence="1">Belongs to the disease resistance NB-LRR family.</text>
</comment>
<keyword evidence="3" id="KW-0677">Repeat</keyword>
<keyword evidence="10" id="KW-1185">Reference proteome</keyword>
<dbReference type="InterPro" id="IPR042197">
    <property type="entry name" value="Apaf_helical"/>
</dbReference>
<name>A0A3B6BX30_WHEAT</name>
<dbReference type="EnsemblPlants" id="TraesCS2B02G018400.1">
    <property type="protein sequence ID" value="TraesCS2B02G018400.1.cds1"/>
    <property type="gene ID" value="TraesCS2B02G018400"/>
</dbReference>
<feature type="domain" description="NB-ARC" evidence="6">
    <location>
        <begin position="254"/>
        <end position="411"/>
    </location>
</feature>
<dbReference type="PANTHER" id="PTHR23155:SF988">
    <property type="entry name" value="OS06G0707733 PROTEIN"/>
    <property type="match status" value="1"/>
</dbReference>
<evidence type="ECO:0000256" key="4">
    <source>
        <dbReference type="ARBA" id="ARBA00022741"/>
    </source>
</evidence>
<dbReference type="Pfam" id="PF00931">
    <property type="entry name" value="NB-ARC"/>
    <property type="match status" value="1"/>
</dbReference>
<evidence type="ECO:0000259" key="7">
    <source>
        <dbReference type="Pfam" id="PF18052"/>
    </source>
</evidence>
<dbReference type="GO" id="GO:0043531">
    <property type="term" value="F:ADP binding"/>
    <property type="evidence" value="ECO:0007669"/>
    <property type="project" value="InterPro"/>
</dbReference>
<evidence type="ECO:0000256" key="1">
    <source>
        <dbReference type="ARBA" id="ARBA00008894"/>
    </source>
</evidence>
<dbReference type="Gramene" id="TraesRN2B0100005700.1">
    <property type="protein sequence ID" value="TraesRN2B0100005700.1"/>
    <property type="gene ID" value="TraesRN2B0100005700"/>
</dbReference>
<evidence type="ECO:0000313" key="9">
    <source>
        <dbReference type="EnsemblPlants" id="TraesCS2B02G018400.1.cds1"/>
    </source>
</evidence>
<dbReference type="InterPro" id="IPR044974">
    <property type="entry name" value="Disease_R_plants"/>
</dbReference>
<keyword evidence="4" id="KW-0547">Nucleotide-binding</keyword>
<reference evidence="9" key="1">
    <citation type="submission" date="2018-08" db="EMBL/GenBank/DDBJ databases">
        <authorList>
            <person name="Rossello M."/>
        </authorList>
    </citation>
    <scope>NUCLEOTIDE SEQUENCE [LARGE SCALE GENOMIC DNA]</scope>
    <source>
        <strain evidence="9">cv. Chinese Spring</strain>
    </source>
</reference>
<reference evidence="9" key="2">
    <citation type="submission" date="2018-10" db="UniProtKB">
        <authorList>
            <consortium name="EnsemblPlants"/>
        </authorList>
    </citation>
    <scope>IDENTIFICATION</scope>
</reference>
<dbReference type="Gene3D" id="1.10.10.10">
    <property type="entry name" value="Winged helix-like DNA-binding domain superfamily/Winged helix DNA-binding domain"/>
    <property type="match status" value="1"/>
</dbReference>
<evidence type="ECO:0008006" key="11">
    <source>
        <dbReference type="Google" id="ProtNLM"/>
    </source>
</evidence>
<feature type="domain" description="Disease resistance N-terminal" evidence="7">
    <location>
        <begin position="21"/>
        <end position="84"/>
    </location>
</feature>
<dbReference type="Gramene" id="TraesWEE_scaffold_009176_01G000500.1">
    <property type="protein sequence ID" value="TraesWEE_scaffold_009176_01G000500.1"/>
    <property type="gene ID" value="TraesWEE_scaffold_009176_01G000500"/>
</dbReference>
<dbReference type="InterPro" id="IPR027417">
    <property type="entry name" value="P-loop_NTPase"/>
</dbReference>
<dbReference type="OrthoDB" id="1696338at2759"/>
<accession>A0A3B6BX30</accession>
<evidence type="ECO:0000256" key="5">
    <source>
        <dbReference type="ARBA" id="ARBA00022821"/>
    </source>
</evidence>
<sequence length="704" mass="79771">MGGGQGASPRCRRRAGAWAATKNFGTNVEALGTELLLVKAMLEQAAHKELRGPAMEMLLQKLQESAQNAEDLLDELDYFRIHDQLHGTCDAAHKHGKGCVRNLAFNARHTAKVVGKLVNGCAWQCAKRRQRSHNNSSSTPNANQDISGCVPKLSKLLPCSSSPHPHVGDDDRGNELEFNRVDFSQRMKDIVDKLQPMRNEVNKILQSCGARIVLDIAQHRPTTTPQSAEPKLYGRDRAMTSIIHDITKGQYCDKGLTVLPVVGPGGMGKTTLIQHIYNNQQVHNHFPVRIWICVSFSFNLDKVLEQIKRDTLPVEGENGCSTTQELIEHRLRHKRFLLVLDDIWQFTDVDDWKKLLLILGKSQEKGSMILVTTRQKEIADQVKKAEEPKELNGLELGEFRKLFLVYVFDAEQYPRDKLHLLGTGDEIIGKLKGSPLAAKTVGRLLSKDLSLPHWRRVLRSKEWAKQTGDNGIMPALKLSYDFLPFHLQQCFSYSALFPEDYRFRSYELISLWIGLDILILGQNQTLEDIGLRNLKELVIHGFFREEENYGGMYYVMHDLLHELALKVAAHDCFSLRLPSVGSVEIQPTTHHLSISTEDLGEYHAVFGEKLKSDLEELKTGFKVRDLQTLMLFGKVDEGFVKIFGDFFGEANALRVLRLPSLVCPVESMLHNFSGLVHLRCLWLGTWNRDMHLPPNISKFYSLRS</sequence>
<dbReference type="Pfam" id="PF18052">
    <property type="entry name" value="Rx_N"/>
    <property type="match status" value="1"/>
</dbReference>
<dbReference type="Gene3D" id="3.40.50.300">
    <property type="entry name" value="P-loop containing nucleotide triphosphate hydrolases"/>
    <property type="match status" value="1"/>
</dbReference>
<evidence type="ECO:0000256" key="2">
    <source>
        <dbReference type="ARBA" id="ARBA00022614"/>
    </source>
</evidence>
<dbReference type="SUPFAM" id="SSF52540">
    <property type="entry name" value="P-loop containing nucleoside triphosphate hydrolases"/>
    <property type="match status" value="1"/>
</dbReference>
<dbReference type="SMR" id="A0A3B6BX30"/>
<organism evidence="9">
    <name type="scientific">Triticum aestivum</name>
    <name type="common">Wheat</name>
    <dbReference type="NCBI Taxonomy" id="4565"/>
    <lineage>
        <taxon>Eukaryota</taxon>
        <taxon>Viridiplantae</taxon>
        <taxon>Streptophyta</taxon>
        <taxon>Embryophyta</taxon>
        <taxon>Tracheophyta</taxon>
        <taxon>Spermatophyta</taxon>
        <taxon>Magnoliopsida</taxon>
        <taxon>Liliopsida</taxon>
        <taxon>Poales</taxon>
        <taxon>Poaceae</taxon>
        <taxon>BOP clade</taxon>
        <taxon>Pooideae</taxon>
        <taxon>Triticodae</taxon>
        <taxon>Triticeae</taxon>
        <taxon>Triticinae</taxon>
        <taxon>Triticum</taxon>
    </lineage>
</organism>
<dbReference type="InterPro" id="IPR036388">
    <property type="entry name" value="WH-like_DNA-bd_sf"/>
</dbReference>
<dbReference type="PRINTS" id="PR00364">
    <property type="entry name" value="DISEASERSIST"/>
</dbReference>